<reference evidence="1 2" key="2">
    <citation type="journal article" date="2018" name="New Phytol.">
        <title>High intraspecific genome diversity in the model arbuscular mycorrhizal symbiont Rhizophagus irregularis.</title>
        <authorList>
            <person name="Chen E.C.H."/>
            <person name="Morin E."/>
            <person name="Beaudet D."/>
            <person name="Noel J."/>
            <person name="Yildirir G."/>
            <person name="Ndikumana S."/>
            <person name="Charron P."/>
            <person name="St-Onge C."/>
            <person name="Giorgi J."/>
            <person name="Kruger M."/>
            <person name="Marton T."/>
            <person name="Ropars J."/>
            <person name="Grigoriev I.V."/>
            <person name="Hainaut M."/>
            <person name="Henrissat B."/>
            <person name="Roux C."/>
            <person name="Martin F."/>
            <person name="Corradi N."/>
        </authorList>
    </citation>
    <scope>NUCLEOTIDE SEQUENCE [LARGE SCALE GENOMIC DNA]</scope>
    <source>
        <strain evidence="1 2">DAOM 197198</strain>
    </source>
</reference>
<sequence length="52" mass="6374">MNFFINRIVTSKSYIFNKCCKTKHPINLINFVRKTRTRIKFKSRDRPKVQKK</sequence>
<gene>
    <name evidence="1" type="ORF">GLOIN_2v1609000</name>
</gene>
<dbReference type="EMBL" id="AUPC02000111">
    <property type="protein sequence ID" value="POG71141.1"/>
    <property type="molecule type" value="Genomic_DNA"/>
</dbReference>
<name>A0A2P4Q0H3_RHIID</name>
<proteinExistence type="predicted"/>
<organism evidence="1 2">
    <name type="scientific">Rhizophagus irregularis (strain DAOM 181602 / DAOM 197198 / MUCL 43194)</name>
    <name type="common">Arbuscular mycorrhizal fungus</name>
    <name type="synonym">Glomus intraradices</name>
    <dbReference type="NCBI Taxonomy" id="747089"/>
    <lineage>
        <taxon>Eukaryota</taxon>
        <taxon>Fungi</taxon>
        <taxon>Fungi incertae sedis</taxon>
        <taxon>Mucoromycota</taxon>
        <taxon>Glomeromycotina</taxon>
        <taxon>Glomeromycetes</taxon>
        <taxon>Glomerales</taxon>
        <taxon>Glomeraceae</taxon>
        <taxon>Rhizophagus</taxon>
    </lineage>
</organism>
<keyword evidence="2" id="KW-1185">Reference proteome</keyword>
<evidence type="ECO:0000313" key="2">
    <source>
        <dbReference type="Proteomes" id="UP000018888"/>
    </source>
</evidence>
<dbReference type="Proteomes" id="UP000018888">
    <property type="component" value="Unassembled WGS sequence"/>
</dbReference>
<comment type="caution">
    <text evidence="1">The sequence shown here is derived from an EMBL/GenBank/DDBJ whole genome shotgun (WGS) entry which is preliminary data.</text>
</comment>
<evidence type="ECO:0000313" key="1">
    <source>
        <dbReference type="EMBL" id="POG71141.1"/>
    </source>
</evidence>
<reference evidence="1 2" key="1">
    <citation type="journal article" date="2013" name="Proc. Natl. Acad. Sci. U.S.A.">
        <title>Genome of an arbuscular mycorrhizal fungus provides insight into the oldest plant symbiosis.</title>
        <authorList>
            <person name="Tisserant E."/>
            <person name="Malbreil M."/>
            <person name="Kuo A."/>
            <person name="Kohler A."/>
            <person name="Symeonidi A."/>
            <person name="Balestrini R."/>
            <person name="Charron P."/>
            <person name="Duensing N."/>
            <person name="Frei Dit Frey N."/>
            <person name="Gianinazzi-Pearson V."/>
            <person name="Gilbert L.B."/>
            <person name="Handa Y."/>
            <person name="Herr J.R."/>
            <person name="Hijri M."/>
            <person name="Koul R."/>
            <person name="Kawaguchi M."/>
            <person name="Krajinski F."/>
            <person name="Lammers P.J."/>
            <person name="Masclaux F.G."/>
            <person name="Murat C."/>
            <person name="Morin E."/>
            <person name="Ndikumana S."/>
            <person name="Pagni M."/>
            <person name="Petitpierre D."/>
            <person name="Requena N."/>
            <person name="Rosikiewicz P."/>
            <person name="Riley R."/>
            <person name="Saito K."/>
            <person name="San Clemente H."/>
            <person name="Shapiro H."/>
            <person name="van Tuinen D."/>
            <person name="Becard G."/>
            <person name="Bonfante P."/>
            <person name="Paszkowski U."/>
            <person name="Shachar-Hill Y.Y."/>
            <person name="Tuskan G.A."/>
            <person name="Young P.W."/>
            <person name="Sanders I.R."/>
            <person name="Henrissat B."/>
            <person name="Rensing S.A."/>
            <person name="Grigoriev I.V."/>
            <person name="Corradi N."/>
            <person name="Roux C."/>
            <person name="Martin F."/>
        </authorList>
    </citation>
    <scope>NUCLEOTIDE SEQUENCE [LARGE SCALE GENOMIC DNA]</scope>
    <source>
        <strain evidence="1 2">DAOM 197198</strain>
    </source>
</reference>
<protein>
    <submittedName>
        <fullName evidence="1">Uncharacterized protein</fullName>
    </submittedName>
</protein>
<accession>A0A2P4Q0H3</accession>
<dbReference type="AlphaFoldDB" id="A0A2P4Q0H3"/>